<dbReference type="InterPro" id="IPR001246">
    <property type="entry name" value="LipOase_plant"/>
</dbReference>
<dbReference type="InterPro" id="IPR001024">
    <property type="entry name" value="PLAT/LH2_dom"/>
</dbReference>
<dbReference type="Proteomes" id="UP000436088">
    <property type="component" value="Unassembled WGS sequence"/>
</dbReference>
<gene>
    <name evidence="11" type="ORF">F3Y22_tig00110299pilonHSYRG00244</name>
</gene>
<dbReference type="SUPFAM" id="SSF49723">
    <property type="entry name" value="Lipase/lipooxygenase domain (PLAT/LH2 domain)"/>
    <property type="match status" value="1"/>
</dbReference>
<keyword evidence="2" id="KW-0444">Lipid biosynthesis</keyword>
<keyword evidence="5" id="KW-0276">Fatty acid metabolism</keyword>
<sequence>MFLSRLLSLQSKPSLVFIKNKGIQQGLDEIQDLLGKTLLLEIVSAHLDPKTGLEKNRIKGYAHRVSKDGSNVKYEAEFEIPADFGEIGAVVVKTSIIMKCLSRTWCLMVCQMELLASASYLPSETPSGLRKLREHELLNLQGEGKEIVNPSKGFMITTTLTPIQTRNESVLGGKDFPYPRRCRTDVLVAVQKWEAGFYVSRDEAFSEVKQLTFSTNFMHSMLTTIIPWLKATILDPDLGFPTFNAIDELYTQGLNLPALDKKELWNQSSLGLSRTSPTKLTVFCASRRLKHWTATSIAT</sequence>
<evidence type="ECO:0000256" key="7">
    <source>
        <dbReference type="ARBA" id="ARBA00023002"/>
    </source>
</evidence>
<dbReference type="EMBL" id="VEPZ02000917">
    <property type="protein sequence ID" value="KAE8711306.1"/>
    <property type="molecule type" value="Genomic_DNA"/>
</dbReference>
<dbReference type="PRINTS" id="PR00468">
    <property type="entry name" value="PLTLPOXGNASE"/>
</dbReference>
<comment type="similarity">
    <text evidence="1">Belongs to the lipoxygenase family.</text>
</comment>
<dbReference type="SMART" id="SM00308">
    <property type="entry name" value="LH2"/>
    <property type="match status" value="1"/>
</dbReference>
<evidence type="ECO:0000256" key="8">
    <source>
        <dbReference type="ARBA" id="ARBA00023098"/>
    </source>
</evidence>
<comment type="caution">
    <text evidence="11">The sequence shown here is derived from an EMBL/GenBank/DDBJ whole genome shotgun (WGS) entry which is preliminary data.</text>
</comment>
<dbReference type="AlphaFoldDB" id="A0A6A3B3I7"/>
<evidence type="ECO:0000256" key="2">
    <source>
        <dbReference type="ARBA" id="ARBA00022516"/>
    </source>
</evidence>
<feature type="domain" description="Lipoxygenase" evidence="10">
    <location>
        <begin position="119"/>
        <end position="299"/>
    </location>
</feature>
<keyword evidence="3" id="KW-0479">Metal-binding</keyword>
<keyword evidence="4" id="KW-0925">Oxylipin biosynthesis</keyword>
<protein>
    <recommendedName>
        <fullName evidence="10">Lipoxygenase domain-containing protein</fullName>
    </recommendedName>
</protein>
<dbReference type="PANTHER" id="PTHR11771">
    <property type="entry name" value="LIPOXYGENASE"/>
    <property type="match status" value="1"/>
</dbReference>
<evidence type="ECO:0000256" key="1">
    <source>
        <dbReference type="ARBA" id="ARBA00009419"/>
    </source>
</evidence>
<accession>A0A6A3B3I7</accession>
<dbReference type="Gene3D" id="2.60.60.20">
    <property type="entry name" value="PLAT/LH2 domain"/>
    <property type="match status" value="1"/>
</dbReference>
<dbReference type="GO" id="GO:0034440">
    <property type="term" value="P:lipid oxidation"/>
    <property type="evidence" value="ECO:0007669"/>
    <property type="project" value="InterPro"/>
</dbReference>
<dbReference type="GO" id="GO:0046872">
    <property type="term" value="F:metal ion binding"/>
    <property type="evidence" value="ECO:0007669"/>
    <property type="project" value="UniProtKB-KW"/>
</dbReference>
<name>A0A6A3B3I7_HIBSY</name>
<dbReference type="InterPro" id="IPR000907">
    <property type="entry name" value="LipOase"/>
</dbReference>
<proteinExistence type="inferred from homology"/>
<keyword evidence="8" id="KW-0443">Lipid metabolism</keyword>
<dbReference type="Gene3D" id="4.10.375.10">
    <property type="entry name" value="Lipoxygenase-1, Domain 2"/>
    <property type="match status" value="1"/>
</dbReference>
<dbReference type="Pfam" id="PF00305">
    <property type="entry name" value="Lipoxygenase"/>
    <property type="match status" value="1"/>
</dbReference>
<dbReference type="SUPFAM" id="SSF48484">
    <property type="entry name" value="Lipoxigenase"/>
    <property type="match status" value="1"/>
</dbReference>
<dbReference type="GO" id="GO:0031408">
    <property type="term" value="P:oxylipin biosynthetic process"/>
    <property type="evidence" value="ECO:0007669"/>
    <property type="project" value="UniProtKB-KW"/>
</dbReference>
<evidence type="ECO:0000313" key="12">
    <source>
        <dbReference type="Proteomes" id="UP000436088"/>
    </source>
</evidence>
<keyword evidence="6" id="KW-0223">Dioxygenase</keyword>
<dbReference type="InterPro" id="IPR013819">
    <property type="entry name" value="LipOase_C"/>
</dbReference>
<dbReference type="GO" id="GO:0016702">
    <property type="term" value="F:oxidoreductase activity, acting on single donors with incorporation of molecular oxygen, incorporation of two atoms of oxygen"/>
    <property type="evidence" value="ECO:0007669"/>
    <property type="project" value="InterPro"/>
</dbReference>
<dbReference type="PROSITE" id="PS51393">
    <property type="entry name" value="LIPOXYGENASE_3"/>
    <property type="match status" value="1"/>
</dbReference>
<organism evidence="11 12">
    <name type="scientific">Hibiscus syriacus</name>
    <name type="common">Rose of Sharon</name>
    <dbReference type="NCBI Taxonomy" id="106335"/>
    <lineage>
        <taxon>Eukaryota</taxon>
        <taxon>Viridiplantae</taxon>
        <taxon>Streptophyta</taxon>
        <taxon>Embryophyta</taxon>
        <taxon>Tracheophyta</taxon>
        <taxon>Spermatophyta</taxon>
        <taxon>Magnoliopsida</taxon>
        <taxon>eudicotyledons</taxon>
        <taxon>Gunneridae</taxon>
        <taxon>Pentapetalae</taxon>
        <taxon>rosids</taxon>
        <taxon>malvids</taxon>
        <taxon>Malvales</taxon>
        <taxon>Malvaceae</taxon>
        <taxon>Malvoideae</taxon>
        <taxon>Hibiscus</taxon>
    </lineage>
</organism>
<evidence type="ECO:0000256" key="9">
    <source>
        <dbReference type="ARBA" id="ARBA00023160"/>
    </source>
</evidence>
<evidence type="ECO:0000256" key="4">
    <source>
        <dbReference type="ARBA" id="ARBA00022767"/>
    </source>
</evidence>
<dbReference type="GO" id="GO:0006633">
    <property type="term" value="P:fatty acid biosynthetic process"/>
    <property type="evidence" value="ECO:0007669"/>
    <property type="project" value="UniProtKB-KW"/>
</dbReference>
<evidence type="ECO:0000256" key="3">
    <source>
        <dbReference type="ARBA" id="ARBA00022723"/>
    </source>
</evidence>
<keyword evidence="7" id="KW-0560">Oxidoreductase</keyword>
<evidence type="ECO:0000256" key="6">
    <source>
        <dbReference type="ARBA" id="ARBA00022964"/>
    </source>
</evidence>
<evidence type="ECO:0000313" key="11">
    <source>
        <dbReference type="EMBL" id="KAE8711306.1"/>
    </source>
</evidence>
<keyword evidence="12" id="KW-1185">Reference proteome</keyword>
<reference evidence="11" key="1">
    <citation type="submission" date="2019-09" db="EMBL/GenBank/DDBJ databases">
        <title>Draft genome information of white flower Hibiscus syriacus.</title>
        <authorList>
            <person name="Kim Y.-M."/>
        </authorList>
    </citation>
    <scope>NUCLEOTIDE SEQUENCE [LARGE SCALE GENOMIC DNA]</scope>
    <source>
        <strain evidence="11">YM2019G1</strain>
    </source>
</reference>
<evidence type="ECO:0000256" key="5">
    <source>
        <dbReference type="ARBA" id="ARBA00022832"/>
    </source>
</evidence>
<dbReference type="InterPro" id="IPR036392">
    <property type="entry name" value="PLAT/LH2_dom_sf"/>
</dbReference>
<evidence type="ECO:0000259" key="10">
    <source>
        <dbReference type="PROSITE" id="PS51393"/>
    </source>
</evidence>
<dbReference type="InterPro" id="IPR036226">
    <property type="entry name" value="LipOase_C_sf"/>
</dbReference>
<keyword evidence="9" id="KW-0275">Fatty acid biosynthesis</keyword>